<dbReference type="CDD" id="cd07560">
    <property type="entry name" value="Peptidase_S41_CPP"/>
    <property type="match status" value="1"/>
</dbReference>
<sequence length="453" mass="48893">MRKKTNILILLVGFTLGATVSICGSVLAEREAAVSSKSEDMQTLPFDELRTFTEIFGRIKQDYVEPVSDKKLLEDAIRGMLSGLDPHSAYLINEEYKELQEGTTGQFGGLGIEVGMENGFVKVVSPIDDTPAQKAGIKAGDLIVRLDDKPVKGMTLGDAVKIMRGEPGSKIVLTVIREGAEAPLKFELTRDIIKVKSVKSRMLEKNFGYLRISSFQSGTGESLVEAIEELKKENEAPLKGVILDLRNNPGGVLNAAVDVSDAFIESGLIVYTEGRIKNSEMRFNATPDDVIDGAPIVVLINGGSASASEIVAGALQDHKRAIIMGEKSFGKGSVQTILPTSNGGAVKLTTARYFTPSGRSIQAEGIEPDVTLARVKLEALEKAKFDSVKEADLSGHLSNGNGDKKKTEDNEKVDGKDKQDKDSDDIESDADIRDYPLHEALNLLKGISILKGR</sequence>
<keyword evidence="3 5" id="KW-0378">Hydrolase</keyword>
<evidence type="ECO:0000256" key="1">
    <source>
        <dbReference type="ARBA" id="ARBA00009179"/>
    </source>
</evidence>
<dbReference type="InterPro" id="IPR055210">
    <property type="entry name" value="CtpA/B_N"/>
</dbReference>
<gene>
    <name evidence="8" type="ORF">NP590_08540</name>
</gene>
<evidence type="ECO:0000256" key="2">
    <source>
        <dbReference type="ARBA" id="ARBA00022670"/>
    </source>
</evidence>
<dbReference type="NCBIfam" id="TIGR00225">
    <property type="entry name" value="prc"/>
    <property type="match status" value="1"/>
</dbReference>
<dbReference type="CDD" id="cd06782">
    <property type="entry name" value="cpPDZ_CPP-like"/>
    <property type="match status" value="1"/>
</dbReference>
<keyword evidence="4 5" id="KW-0720">Serine protease</keyword>
<keyword evidence="9" id="KW-1185">Reference proteome</keyword>
<dbReference type="Proteomes" id="UP001524499">
    <property type="component" value="Unassembled WGS sequence"/>
</dbReference>
<evidence type="ECO:0000313" key="8">
    <source>
        <dbReference type="EMBL" id="MCQ8104149.1"/>
    </source>
</evidence>
<dbReference type="Gene3D" id="3.90.226.10">
    <property type="entry name" value="2-enoyl-CoA Hydratase, Chain A, domain 1"/>
    <property type="match status" value="1"/>
</dbReference>
<dbReference type="PANTHER" id="PTHR32060:SF30">
    <property type="entry name" value="CARBOXY-TERMINAL PROCESSING PROTEASE CTPA"/>
    <property type="match status" value="1"/>
</dbReference>
<name>A0ABT1THA5_9GAMM</name>
<protein>
    <submittedName>
        <fullName evidence="8">S41 family peptidase</fullName>
    </submittedName>
</protein>
<dbReference type="RefSeq" id="WP_256601918.1">
    <property type="nucleotide sequence ID" value="NZ_JANIBJ010000013.1"/>
</dbReference>
<dbReference type="SMART" id="SM00228">
    <property type="entry name" value="PDZ"/>
    <property type="match status" value="1"/>
</dbReference>
<evidence type="ECO:0000259" key="7">
    <source>
        <dbReference type="PROSITE" id="PS50106"/>
    </source>
</evidence>
<dbReference type="Gene3D" id="2.30.42.10">
    <property type="match status" value="1"/>
</dbReference>
<evidence type="ECO:0000256" key="5">
    <source>
        <dbReference type="RuleBase" id="RU004404"/>
    </source>
</evidence>
<dbReference type="InterPro" id="IPR005151">
    <property type="entry name" value="Tail-specific_protease"/>
</dbReference>
<feature type="domain" description="PDZ" evidence="7">
    <location>
        <begin position="96"/>
        <end position="164"/>
    </location>
</feature>
<dbReference type="Pfam" id="PF22694">
    <property type="entry name" value="CtpB_N-like"/>
    <property type="match status" value="1"/>
</dbReference>
<proteinExistence type="inferred from homology"/>
<dbReference type="Pfam" id="PF13180">
    <property type="entry name" value="PDZ_2"/>
    <property type="match status" value="1"/>
</dbReference>
<reference evidence="8 9" key="1">
    <citation type="submission" date="2022-07" db="EMBL/GenBank/DDBJ databases">
        <title>Methylomonas rivi sp. nov., Methylomonas rosea sp. nov., Methylomonas aureus sp. nov. and Methylomonas subterranea sp. nov., four novel methanotrophs isolated from a freshwater creek and the deep terrestrial subsurface.</title>
        <authorList>
            <person name="Abin C."/>
            <person name="Sankaranarayanan K."/>
            <person name="Garner C."/>
            <person name="Sindelar R."/>
            <person name="Kotary K."/>
            <person name="Garner R."/>
            <person name="Barclay S."/>
            <person name="Lawson P."/>
            <person name="Krumholz L."/>
        </authorList>
    </citation>
    <scope>NUCLEOTIDE SEQUENCE [LARGE SCALE GENOMIC DNA]</scope>
    <source>
        <strain evidence="8 9">SURF-2</strain>
    </source>
</reference>
<dbReference type="InterPro" id="IPR004447">
    <property type="entry name" value="Peptidase_S41A"/>
</dbReference>
<dbReference type="EMBL" id="JANIBJ010000013">
    <property type="protein sequence ID" value="MCQ8104149.1"/>
    <property type="molecule type" value="Genomic_DNA"/>
</dbReference>
<dbReference type="SUPFAM" id="SSF52096">
    <property type="entry name" value="ClpP/crotonase"/>
    <property type="match status" value="1"/>
</dbReference>
<feature type="region of interest" description="Disordered" evidence="6">
    <location>
        <begin position="393"/>
        <end position="431"/>
    </location>
</feature>
<dbReference type="PANTHER" id="PTHR32060">
    <property type="entry name" value="TAIL-SPECIFIC PROTEASE"/>
    <property type="match status" value="1"/>
</dbReference>
<dbReference type="Gene3D" id="3.30.750.44">
    <property type="match status" value="1"/>
</dbReference>
<dbReference type="InterPro" id="IPR029045">
    <property type="entry name" value="ClpP/crotonase-like_dom_sf"/>
</dbReference>
<dbReference type="PROSITE" id="PS50106">
    <property type="entry name" value="PDZ"/>
    <property type="match status" value="1"/>
</dbReference>
<dbReference type="SMART" id="SM00245">
    <property type="entry name" value="TSPc"/>
    <property type="match status" value="1"/>
</dbReference>
<feature type="compositionally biased region" description="Basic and acidic residues" evidence="6">
    <location>
        <begin position="402"/>
        <end position="421"/>
    </location>
</feature>
<evidence type="ECO:0000256" key="6">
    <source>
        <dbReference type="SAM" id="MobiDB-lite"/>
    </source>
</evidence>
<organism evidence="8 9">
    <name type="scientific">Methylomonas subterranea</name>
    <dbReference type="NCBI Taxonomy" id="2952225"/>
    <lineage>
        <taxon>Bacteria</taxon>
        <taxon>Pseudomonadati</taxon>
        <taxon>Pseudomonadota</taxon>
        <taxon>Gammaproteobacteria</taxon>
        <taxon>Methylococcales</taxon>
        <taxon>Methylococcaceae</taxon>
        <taxon>Methylomonas</taxon>
    </lineage>
</organism>
<dbReference type="InterPro" id="IPR001478">
    <property type="entry name" value="PDZ"/>
</dbReference>
<keyword evidence="2 5" id="KW-0645">Protease</keyword>
<dbReference type="InterPro" id="IPR036034">
    <property type="entry name" value="PDZ_sf"/>
</dbReference>
<evidence type="ECO:0000313" key="9">
    <source>
        <dbReference type="Proteomes" id="UP001524499"/>
    </source>
</evidence>
<evidence type="ECO:0000256" key="3">
    <source>
        <dbReference type="ARBA" id="ARBA00022801"/>
    </source>
</evidence>
<dbReference type="SUPFAM" id="SSF50156">
    <property type="entry name" value="PDZ domain-like"/>
    <property type="match status" value="1"/>
</dbReference>
<evidence type="ECO:0000256" key="4">
    <source>
        <dbReference type="ARBA" id="ARBA00022825"/>
    </source>
</evidence>
<comment type="similarity">
    <text evidence="1 5">Belongs to the peptidase S41A family.</text>
</comment>
<comment type="caution">
    <text evidence="8">The sequence shown here is derived from an EMBL/GenBank/DDBJ whole genome shotgun (WGS) entry which is preliminary data.</text>
</comment>
<accession>A0ABT1THA5</accession>
<dbReference type="Pfam" id="PF03572">
    <property type="entry name" value="Peptidase_S41"/>
    <property type="match status" value="1"/>
</dbReference>